<organism evidence="5 6">
    <name type="scientific">Pedobacter cryoconitis</name>
    <dbReference type="NCBI Taxonomy" id="188932"/>
    <lineage>
        <taxon>Bacteria</taxon>
        <taxon>Pseudomonadati</taxon>
        <taxon>Bacteroidota</taxon>
        <taxon>Sphingobacteriia</taxon>
        <taxon>Sphingobacteriales</taxon>
        <taxon>Sphingobacteriaceae</taxon>
        <taxon>Pedobacter</taxon>
    </lineage>
</organism>
<evidence type="ECO:0000256" key="3">
    <source>
        <dbReference type="ARBA" id="ARBA00023163"/>
    </source>
</evidence>
<dbReference type="RefSeq" id="WP_068397835.1">
    <property type="nucleotide sequence ID" value="NZ_CP014504.1"/>
</dbReference>
<dbReference type="OrthoDB" id="1727128at2"/>
<keyword evidence="6" id="KW-1185">Reference proteome</keyword>
<dbReference type="CDD" id="cd06170">
    <property type="entry name" value="LuxR_C_like"/>
    <property type="match status" value="1"/>
</dbReference>
<evidence type="ECO:0000259" key="4">
    <source>
        <dbReference type="PROSITE" id="PS50043"/>
    </source>
</evidence>
<proteinExistence type="predicted"/>
<dbReference type="PRINTS" id="PR00038">
    <property type="entry name" value="HTHLUXR"/>
</dbReference>
<dbReference type="PANTHER" id="PTHR44688:SF16">
    <property type="entry name" value="DNA-BINDING TRANSCRIPTIONAL ACTIVATOR DEVR_DOSR"/>
    <property type="match status" value="1"/>
</dbReference>
<name>A0A127VA90_9SPHI</name>
<dbReference type="PROSITE" id="PS00622">
    <property type="entry name" value="HTH_LUXR_1"/>
    <property type="match status" value="1"/>
</dbReference>
<dbReference type="SUPFAM" id="SSF46894">
    <property type="entry name" value="C-terminal effector domain of the bipartite response regulators"/>
    <property type="match status" value="1"/>
</dbReference>
<feature type="domain" description="HTH luxR-type" evidence="4">
    <location>
        <begin position="196"/>
        <end position="261"/>
    </location>
</feature>
<evidence type="ECO:0000256" key="1">
    <source>
        <dbReference type="ARBA" id="ARBA00023015"/>
    </source>
</evidence>
<dbReference type="Pfam" id="PF00196">
    <property type="entry name" value="GerE"/>
    <property type="match status" value="1"/>
</dbReference>
<dbReference type="GO" id="GO:0006355">
    <property type="term" value="P:regulation of DNA-templated transcription"/>
    <property type="evidence" value="ECO:0007669"/>
    <property type="project" value="InterPro"/>
</dbReference>
<dbReference type="InterPro" id="IPR000792">
    <property type="entry name" value="Tscrpt_reg_LuxR_C"/>
</dbReference>
<accession>A0A127VA90</accession>
<dbReference type="AlphaFoldDB" id="A0A127VA90"/>
<dbReference type="GO" id="GO:0003677">
    <property type="term" value="F:DNA binding"/>
    <property type="evidence" value="ECO:0007669"/>
    <property type="project" value="UniProtKB-KW"/>
</dbReference>
<evidence type="ECO:0000313" key="5">
    <source>
        <dbReference type="EMBL" id="AMP98120.1"/>
    </source>
</evidence>
<dbReference type="Gene3D" id="1.10.10.10">
    <property type="entry name" value="Winged helix-like DNA-binding domain superfamily/Winged helix DNA-binding domain"/>
    <property type="match status" value="1"/>
</dbReference>
<evidence type="ECO:0000313" key="6">
    <source>
        <dbReference type="Proteomes" id="UP000071561"/>
    </source>
</evidence>
<reference evidence="5 6" key="1">
    <citation type="submission" date="2016-03" db="EMBL/GenBank/DDBJ databases">
        <title>Complete genome sequence of Pedobacter cryoconitis PAMC 27485.</title>
        <authorList>
            <person name="Lee J."/>
            <person name="Kim O.-S."/>
        </authorList>
    </citation>
    <scope>NUCLEOTIDE SEQUENCE [LARGE SCALE GENOMIC DNA]</scope>
    <source>
        <strain evidence="5 6">PAMC 27485</strain>
    </source>
</reference>
<dbReference type="PATRIC" id="fig|188932.3.peg.1237"/>
<evidence type="ECO:0000256" key="2">
    <source>
        <dbReference type="ARBA" id="ARBA00023125"/>
    </source>
</evidence>
<protein>
    <submittedName>
        <fullName evidence="5">Regulatory protein LuxR</fullName>
    </submittedName>
</protein>
<dbReference type="InterPro" id="IPR016032">
    <property type="entry name" value="Sig_transdc_resp-reg_C-effctor"/>
</dbReference>
<dbReference type="InterPro" id="IPR036388">
    <property type="entry name" value="WH-like_DNA-bd_sf"/>
</dbReference>
<dbReference type="SMART" id="SM00421">
    <property type="entry name" value="HTH_LUXR"/>
    <property type="match status" value="1"/>
</dbReference>
<dbReference type="EMBL" id="CP014504">
    <property type="protein sequence ID" value="AMP98120.1"/>
    <property type="molecule type" value="Genomic_DNA"/>
</dbReference>
<sequence length="263" mass="30889">MKTNNKPTWLDYLNALKNRGIEAEQLKLTGFDDFFLANNFAQSFFMHSIPFIYLLDYQSGLYINMSENFAGYSAECFLKDGINHTLEIYQQDHLRLFDEEIFPDRLRILEEIAPEDHKNHIFSYQSLIRNRYGQHEHFLQRNCFISDEERNPVYSMGILIKINDFGDYSPVVQTVERVDTGREKENELICKKIYYLNKEDQIFSKREKEVLSWMAEGLSSKMIADKLFVSEHTVINHRRSMQQKSNMPNAIALVGFAIKSGII</sequence>
<dbReference type="KEGG" id="pcm:AY601_1196"/>
<keyword evidence="1" id="KW-0805">Transcription regulation</keyword>
<dbReference type="PROSITE" id="PS50043">
    <property type="entry name" value="HTH_LUXR_2"/>
    <property type="match status" value="1"/>
</dbReference>
<dbReference type="Proteomes" id="UP000071561">
    <property type="component" value="Chromosome"/>
</dbReference>
<keyword evidence="2" id="KW-0238">DNA-binding</keyword>
<dbReference type="PANTHER" id="PTHR44688">
    <property type="entry name" value="DNA-BINDING TRANSCRIPTIONAL ACTIVATOR DEVR_DOSR"/>
    <property type="match status" value="1"/>
</dbReference>
<keyword evidence="3" id="KW-0804">Transcription</keyword>
<gene>
    <name evidence="5" type="ORF">AY601_1196</name>
</gene>